<dbReference type="Proteomes" id="UP000091956">
    <property type="component" value="Unassembled WGS sequence"/>
</dbReference>
<dbReference type="STRING" id="342668.A0A1B8GJJ6"/>
<sequence>MGVSQSALEKSISAALGGDEALYAFPGKPFYQIDNVKPYNLSIPIKPAAITYPKTSTQVAAIIKCAVDANVKVQARSGGHSYGNYSLGGVNGAVVIDLRHFQQFSMDHTTWQATVGPGTLLGDLTKRMHEAGNRAMAHGICPQVGLGGHATIGGLGPSSRLWGSALDHIEEVEIVLADSTIRRCSATQNPDIFWAVKGAAASFGVVTEFKLRTEPEPGEVVQFEYSFTVGSFASQAAVFKRWQSLVADPELTRKFATKVAISVVGMIISGTYFGPQAEYDAFDMQSKLGGESVAKTIVFRDWLGVVGHWAEDAALLFAGGLPSHFYNKTLTFNGATLIPDAVIDTLFAYLDRVSKGTVIWFLIFSLAGGAVNDIAHDATSYAHRDALFYFESYGISLVKVSKTTKDFIAGINTTLKNGVPGVEDLGSYAGYVDPELSNGPQQYWRTNLPRLEQIKAVVDPGDVFHNPQSVSPAGSTRSLSKLMVGKRAKLRSFFRHRKGRN</sequence>
<evidence type="ECO:0000256" key="3">
    <source>
        <dbReference type="ARBA" id="ARBA00022827"/>
    </source>
</evidence>
<dbReference type="PROSITE" id="PS51387">
    <property type="entry name" value="FAD_PCMH"/>
    <property type="match status" value="1"/>
</dbReference>
<dbReference type="Gene3D" id="3.40.462.20">
    <property type="match status" value="1"/>
</dbReference>
<dbReference type="InterPro" id="IPR050416">
    <property type="entry name" value="FAD-linked_Oxidoreductase"/>
</dbReference>
<dbReference type="RefSeq" id="XP_018129707.1">
    <property type="nucleotide sequence ID" value="XM_018276214.2"/>
</dbReference>
<evidence type="ECO:0000256" key="2">
    <source>
        <dbReference type="ARBA" id="ARBA00022630"/>
    </source>
</evidence>
<comment type="similarity">
    <text evidence="1">Belongs to the oxygen-dependent FAD-linked oxidoreductase family.</text>
</comment>
<dbReference type="OrthoDB" id="415825at2759"/>
<dbReference type="SUPFAM" id="SSF56176">
    <property type="entry name" value="FAD-binding/transporter-associated domain-like"/>
    <property type="match status" value="1"/>
</dbReference>
<dbReference type="InterPro" id="IPR036318">
    <property type="entry name" value="FAD-bd_PCMH-like_sf"/>
</dbReference>
<keyword evidence="4" id="KW-0560">Oxidoreductase</keyword>
<dbReference type="EMBL" id="KV460231">
    <property type="protein sequence ID" value="OBT95974.1"/>
    <property type="molecule type" value="Genomic_DNA"/>
</dbReference>
<evidence type="ECO:0000259" key="5">
    <source>
        <dbReference type="PROSITE" id="PS51387"/>
    </source>
</evidence>
<dbReference type="InterPro" id="IPR006094">
    <property type="entry name" value="Oxid_FAD_bind_N"/>
</dbReference>
<dbReference type="GO" id="GO:0071949">
    <property type="term" value="F:FAD binding"/>
    <property type="evidence" value="ECO:0007669"/>
    <property type="project" value="InterPro"/>
</dbReference>
<dbReference type="InterPro" id="IPR016169">
    <property type="entry name" value="FAD-bd_PCMH_sub2"/>
</dbReference>
<name>A0A1B8GJJ6_9PEZI</name>
<dbReference type="PANTHER" id="PTHR42973">
    <property type="entry name" value="BINDING OXIDOREDUCTASE, PUTATIVE (AFU_ORTHOLOGUE AFUA_1G17690)-RELATED"/>
    <property type="match status" value="1"/>
</dbReference>
<keyword evidence="3" id="KW-0274">FAD</keyword>
<dbReference type="Gene3D" id="3.30.465.10">
    <property type="match status" value="1"/>
</dbReference>
<organism evidence="6 7">
    <name type="scientific">Pseudogymnoascus verrucosus</name>
    <dbReference type="NCBI Taxonomy" id="342668"/>
    <lineage>
        <taxon>Eukaryota</taxon>
        <taxon>Fungi</taxon>
        <taxon>Dikarya</taxon>
        <taxon>Ascomycota</taxon>
        <taxon>Pezizomycotina</taxon>
        <taxon>Leotiomycetes</taxon>
        <taxon>Thelebolales</taxon>
        <taxon>Thelebolaceae</taxon>
        <taxon>Pseudogymnoascus</taxon>
    </lineage>
</organism>
<proteinExistence type="inferred from homology"/>
<dbReference type="InterPro" id="IPR012951">
    <property type="entry name" value="BBE"/>
</dbReference>
<accession>A0A1B8GJJ6</accession>
<evidence type="ECO:0000256" key="1">
    <source>
        <dbReference type="ARBA" id="ARBA00005466"/>
    </source>
</evidence>
<dbReference type="PANTHER" id="PTHR42973:SF17">
    <property type="entry name" value="OXIDASE, PUTATIVE (AFU_ORTHOLOGUE AFUA_6G14340)-RELATED"/>
    <property type="match status" value="1"/>
</dbReference>
<keyword evidence="7" id="KW-1185">Reference proteome</keyword>
<gene>
    <name evidence="6" type="ORF">VE01_06774</name>
</gene>
<reference evidence="6 7" key="1">
    <citation type="submission" date="2016-03" db="EMBL/GenBank/DDBJ databases">
        <title>Comparative genomics of Pseudogymnoascus destructans, the fungus causing white-nose syndrome of bats.</title>
        <authorList>
            <person name="Palmer J.M."/>
            <person name="Drees K.P."/>
            <person name="Foster J.T."/>
            <person name="Lindner D.L."/>
        </authorList>
    </citation>
    <scope>NUCLEOTIDE SEQUENCE [LARGE SCALE GENOMIC DNA]</scope>
    <source>
        <strain evidence="6 7">UAMH 10579</strain>
    </source>
</reference>
<dbReference type="GO" id="GO:0016491">
    <property type="term" value="F:oxidoreductase activity"/>
    <property type="evidence" value="ECO:0007669"/>
    <property type="project" value="UniProtKB-KW"/>
</dbReference>
<keyword evidence="2" id="KW-0285">Flavoprotein</keyword>
<protein>
    <recommendedName>
        <fullName evidence="5">FAD-binding PCMH-type domain-containing protein</fullName>
    </recommendedName>
</protein>
<dbReference type="Pfam" id="PF01565">
    <property type="entry name" value="FAD_binding_4"/>
    <property type="match status" value="1"/>
</dbReference>
<evidence type="ECO:0000313" key="6">
    <source>
        <dbReference type="EMBL" id="OBT95974.1"/>
    </source>
</evidence>
<evidence type="ECO:0000256" key="4">
    <source>
        <dbReference type="ARBA" id="ARBA00023002"/>
    </source>
</evidence>
<dbReference type="GeneID" id="28840160"/>
<dbReference type="Pfam" id="PF08031">
    <property type="entry name" value="BBE"/>
    <property type="match status" value="1"/>
</dbReference>
<evidence type="ECO:0000313" key="7">
    <source>
        <dbReference type="Proteomes" id="UP000091956"/>
    </source>
</evidence>
<dbReference type="AlphaFoldDB" id="A0A1B8GJJ6"/>
<dbReference type="InterPro" id="IPR016166">
    <property type="entry name" value="FAD-bd_PCMH"/>
</dbReference>
<reference evidence="7" key="2">
    <citation type="journal article" date="2018" name="Nat. Commun.">
        <title>Extreme sensitivity to ultraviolet light in the fungal pathogen causing white-nose syndrome of bats.</title>
        <authorList>
            <person name="Palmer J.M."/>
            <person name="Drees K.P."/>
            <person name="Foster J.T."/>
            <person name="Lindner D.L."/>
        </authorList>
    </citation>
    <scope>NUCLEOTIDE SEQUENCE [LARGE SCALE GENOMIC DNA]</scope>
    <source>
        <strain evidence="7">UAMH 10579</strain>
    </source>
</reference>
<feature type="domain" description="FAD-binding PCMH-type" evidence="5">
    <location>
        <begin position="43"/>
        <end position="216"/>
    </location>
</feature>